<reference evidence="2" key="1">
    <citation type="submission" date="2021-03" db="EMBL/GenBank/DDBJ databases">
        <title>Chromosome level genome of the anhydrobiotic midge Polypedilum vanderplanki.</title>
        <authorList>
            <person name="Yoshida Y."/>
            <person name="Kikawada T."/>
            <person name="Gusev O."/>
        </authorList>
    </citation>
    <scope>NUCLEOTIDE SEQUENCE</scope>
    <source>
        <strain evidence="2">NIAS01</strain>
        <tissue evidence="2">Whole body or cell culture</tissue>
    </source>
</reference>
<protein>
    <submittedName>
        <fullName evidence="2">Uncharacterized protein</fullName>
    </submittedName>
</protein>
<name>A0A9J6CAD0_POLVA</name>
<dbReference type="AlphaFoldDB" id="A0A9J6CAD0"/>
<proteinExistence type="predicted"/>
<dbReference type="EMBL" id="JADBJN010000002">
    <property type="protein sequence ID" value="KAG5678715.1"/>
    <property type="molecule type" value="Genomic_DNA"/>
</dbReference>
<sequence>MVKSFIGIDLKTGGQIILSIYLIENIIIYTIIAIRLNNSKVNDRHNEFILVPVVNTKIEVHAAFQHFLAVFSTFAIVLSAAGLLIKRTKLIVWLYLFHQGIGIEILIILLPIVALKSAYILSLLPILTFAIIKCYCWIVMVSLYKLERTEERKIQFGKQWIINTLMTMEPNIRLTIPNETSRYEQLE</sequence>
<keyword evidence="1" id="KW-0472">Membrane</keyword>
<dbReference type="OrthoDB" id="10466820at2759"/>
<comment type="caution">
    <text evidence="2">The sequence shown here is derived from an EMBL/GenBank/DDBJ whole genome shotgun (WGS) entry which is preliminary data.</text>
</comment>
<keyword evidence="1" id="KW-0812">Transmembrane</keyword>
<evidence type="ECO:0000313" key="2">
    <source>
        <dbReference type="EMBL" id="KAG5678715.1"/>
    </source>
</evidence>
<evidence type="ECO:0000313" key="3">
    <source>
        <dbReference type="Proteomes" id="UP001107558"/>
    </source>
</evidence>
<dbReference type="Proteomes" id="UP001107558">
    <property type="component" value="Chromosome 2"/>
</dbReference>
<keyword evidence="1" id="KW-1133">Transmembrane helix</keyword>
<accession>A0A9J6CAD0</accession>
<feature type="transmembrane region" description="Helical" evidence="1">
    <location>
        <begin position="92"/>
        <end position="113"/>
    </location>
</feature>
<organism evidence="2 3">
    <name type="scientific">Polypedilum vanderplanki</name>
    <name type="common">Sleeping chironomid midge</name>
    <dbReference type="NCBI Taxonomy" id="319348"/>
    <lineage>
        <taxon>Eukaryota</taxon>
        <taxon>Metazoa</taxon>
        <taxon>Ecdysozoa</taxon>
        <taxon>Arthropoda</taxon>
        <taxon>Hexapoda</taxon>
        <taxon>Insecta</taxon>
        <taxon>Pterygota</taxon>
        <taxon>Neoptera</taxon>
        <taxon>Endopterygota</taxon>
        <taxon>Diptera</taxon>
        <taxon>Nematocera</taxon>
        <taxon>Chironomoidea</taxon>
        <taxon>Chironomidae</taxon>
        <taxon>Chironominae</taxon>
        <taxon>Polypedilum</taxon>
        <taxon>Polypedilum</taxon>
    </lineage>
</organism>
<keyword evidence="3" id="KW-1185">Reference proteome</keyword>
<feature type="transmembrane region" description="Helical" evidence="1">
    <location>
        <begin position="63"/>
        <end position="85"/>
    </location>
</feature>
<evidence type="ECO:0000256" key="1">
    <source>
        <dbReference type="SAM" id="Phobius"/>
    </source>
</evidence>
<feature type="transmembrane region" description="Helical" evidence="1">
    <location>
        <begin position="12"/>
        <end position="34"/>
    </location>
</feature>
<feature type="transmembrane region" description="Helical" evidence="1">
    <location>
        <begin position="119"/>
        <end position="144"/>
    </location>
</feature>
<gene>
    <name evidence="2" type="ORF">PVAND_008363</name>
</gene>